<reference evidence="3" key="1">
    <citation type="journal article" date="2019" name="Int. J. Syst. Evol. Microbiol.">
        <title>The Global Catalogue of Microorganisms (GCM) 10K type strain sequencing project: providing services to taxonomists for standard genome sequencing and annotation.</title>
        <authorList>
            <consortium name="The Broad Institute Genomics Platform"/>
            <consortium name="The Broad Institute Genome Sequencing Center for Infectious Disease"/>
            <person name="Wu L."/>
            <person name="Ma J."/>
        </authorList>
    </citation>
    <scope>NUCLEOTIDE SEQUENCE [LARGE SCALE GENOMIC DNA]</scope>
    <source>
        <strain evidence="3">JCM 11650</strain>
    </source>
</reference>
<dbReference type="Pfam" id="PF13416">
    <property type="entry name" value="SBP_bac_8"/>
    <property type="match status" value="1"/>
</dbReference>
<comment type="caution">
    <text evidence="2">The sequence shown here is derived from an EMBL/GenBank/DDBJ whole genome shotgun (WGS) entry which is preliminary data.</text>
</comment>
<dbReference type="InterPro" id="IPR006311">
    <property type="entry name" value="TAT_signal"/>
</dbReference>
<dbReference type="CDD" id="cd14748">
    <property type="entry name" value="PBP2_UgpB"/>
    <property type="match status" value="1"/>
</dbReference>
<dbReference type="Gene3D" id="3.40.190.10">
    <property type="entry name" value="Periplasmic binding protein-like II"/>
    <property type="match status" value="1"/>
</dbReference>
<evidence type="ECO:0000313" key="2">
    <source>
        <dbReference type="EMBL" id="MFD1835783.1"/>
    </source>
</evidence>
<dbReference type="EMBL" id="JBHUFL010000003">
    <property type="protein sequence ID" value="MFD1835783.1"/>
    <property type="molecule type" value="Genomic_DNA"/>
</dbReference>
<dbReference type="PANTHER" id="PTHR43649:SF30">
    <property type="entry name" value="ABC TRANSPORTER SUBSTRATE-BINDING PROTEIN"/>
    <property type="match status" value="1"/>
</dbReference>
<name>A0ABW4PY66_9MICO</name>
<dbReference type="PROSITE" id="PS51257">
    <property type="entry name" value="PROKAR_LIPOPROTEIN"/>
    <property type="match status" value="1"/>
</dbReference>
<sequence length="453" mass="48041">MTGLPRPLTASTTRRSLIGLGAAGAGALALAACGGPSVGGGSGGSDGGSAAEETDFSSVEPATEIAFWTSHPGGSKDVEAELIKKFTEETGITVKHVTAGSNYEEIAQRFQTAQAAKDDLPAVVVLSDVWWFRYFLEGNIAALDPMIEKIGIDIADYRDSLVADYQYDDKQWALPYGRSTPLFYYNKDHFAAAGLPDRAPKTWQEFEEWAPKLTQGDVAYMYPDLAGYAGWTLQNVLWGQGTAWSDDWTLTVSDPKTIEAMTWVQDTVHSAGWAQVASSDSADTFAAGVCSTTIASTGSLVGVLEAASFDVGVGFLPAGPVDGPVCPTGGAGLGVPSAITPEQQLAGAMLIEFMGRPESTVAFSGATGYMPIRKSADVSALLEKTPQIQTAIDQLEVTRTQDYARVFLPGADQEMATAVGSILTEEGDVEKAMTDLQTKLQDIYTKQVEPKLS</sequence>
<feature type="chain" id="PRO_5045968963" evidence="1">
    <location>
        <begin position="32"/>
        <end position="453"/>
    </location>
</feature>
<dbReference type="PROSITE" id="PS51318">
    <property type="entry name" value="TAT"/>
    <property type="match status" value="1"/>
</dbReference>
<feature type="signal peptide" evidence="1">
    <location>
        <begin position="1"/>
        <end position="31"/>
    </location>
</feature>
<evidence type="ECO:0000256" key="1">
    <source>
        <dbReference type="SAM" id="SignalP"/>
    </source>
</evidence>
<protein>
    <submittedName>
        <fullName evidence="2">ABC transporter substrate-binding protein</fullName>
    </submittedName>
</protein>
<keyword evidence="1" id="KW-0732">Signal</keyword>
<dbReference type="SUPFAM" id="SSF53850">
    <property type="entry name" value="Periplasmic binding protein-like II"/>
    <property type="match status" value="1"/>
</dbReference>
<dbReference type="InterPro" id="IPR050490">
    <property type="entry name" value="Bact_solute-bd_prot1"/>
</dbReference>
<dbReference type="RefSeq" id="WP_343904939.1">
    <property type="nucleotide sequence ID" value="NZ_BAAAIS010000003.1"/>
</dbReference>
<keyword evidence="3" id="KW-1185">Reference proteome</keyword>
<dbReference type="Proteomes" id="UP001597280">
    <property type="component" value="Unassembled WGS sequence"/>
</dbReference>
<dbReference type="PANTHER" id="PTHR43649">
    <property type="entry name" value="ARABINOSE-BINDING PROTEIN-RELATED"/>
    <property type="match status" value="1"/>
</dbReference>
<organism evidence="2 3">
    <name type="scientific">Brachybacterium rhamnosum</name>
    <dbReference type="NCBI Taxonomy" id="173361"/>
    <lineage>
        <taxon>Bacteria</taxon>
        <taxon>Bacillati</taxon>
        <taxon>Actinomycetota</taxon>
        <taxon>Actinomycetes</taxon>
        <taxon>Micrococcales</taxon>
        <taxon>Dermabacteraceae</taxon>
        <taxon>Brachybacterium</taxon>
    </lineage>
</organism>
<proteinExistence type="predicted"/>
<accession>A0ABW4PY66</accession>
<gene>
    <name evidence="2" type="ORF">ACFSDA_11960</name>
</gene>
<evidence type="ECO:0000313" key="3">
    <source>
        <dbReference type="Proteomes" id="UP001597280"/>
    </source>
</evidence>
<dbReference type="InterPro" id="IPR006059">
    <property type="entry name" value="SBP"/>
</dbReference>